<name>A0A927L748_9ACTN</name>
<organism evidence="4 5">
    <name type="scientific">Streptomyces caniscabiei</name>
    <dbReference type="NCBI Taxonomy" id="2746961"/>
    <lineage>
        <taxon>Bacteria</taxon>
        <taxon>Bacillati</taxon>
        <taxon>Actinomycetota</taxon>
        <taxon>Actinomycetes</taxon>
        <taxon>Kitasatosporales</taxon>
        <taxon>Streptomycetaceae</taxon>
        <taxon>Streptomyces</taxon>
    </lineage>
</organism>
<gene>
    <name evidence="4" type="ORF">IHE70_29875</name>
</gene>
<dbReference type="InterPro" id="IPR036271">
    <property type="entry name" value="Tet_transcr_reg_TetR-rel_C_sf"/>
</dbReference>
<evidence type="ECO:0000313" key="5">
    <source>
        <dbReference type="Proteomes" id="UP000661025"/>
    </source>
</evidence>
<reference evidence="4" key="1">
    <citation type="submission" date="2020-09" db="EMBL/GenBank/DDBJ databases">
        <title>Streptomyces canutascabiei sp. nov., which causes potato common scab and is distributed across the world.</title>
        <authorList>
            <person name="Nguyen H.P."/>
            <person name="Weisberg A.J."/>
            <person name="Chang J.H."/>
            <person name="Clarke C.R."/>
        </authorList>
    </citation>
    <scope>NUCLEOTIDE SEQUENCE</scope>
    <source>
        <strain evidence="4">ID-01-6.2a</strain>
    </source>
</reference>
<keyword evidence="2" id="KW-0804">Transcription</keyword>
<dbReference type="AlphaFoldDB" id="A0A927L748"/>
<sequence>MRVVERVETLGAEFAAVVRLLDTAEQRLCLEELDSWEAWQEWREAITAYYRAQPYWGCPIGSMVNELAGSHDQVAAAAQSVMADWQRLLQTGIEHMIAASLLRSDTDAQRLARSILAILQGGLLMTKTTRTEEPLLDALDTIFLTLRAHAVDPAR</sequence>
<dbReference type="Gene3D" id="1.10.357.10">
    <property type="entry name" value="Tetracycline Repressor, domain 2"/>
    <property type="match status" value="1"/>
</dbReference>
<accession>A0A927L748</accession>
<protein>
    <submittedName>
        <fullName evidence="4">TetR family transcriptional regulator C-terminal domain-containing protein</fullName>
    </submittedName>
</protein>
<comment type="caution">
    <text evidence="4">The sequence shown here is derived from an EMBL/GenBank/DDBJ whole genome shotgun (WGS) entry which is preliminary data.</text>
</comment>
<dbReference type="InterPro" id="IPR011075">
    <property type="entry name" value="TetR_C"/>
</dbReference>
<evidence type="ECO:0000256" key="1">
    <source>
        <dbReference type="ARBA" id="ARBA00023015"/>
    </source>
</evidence>
<dbReference type="RefSeq" id="WP_143674373.1">
    <property type="nucleotide sequence ID" value="NZ_CP119182.1"/>
</dbReference>
<dbReference type="SUPFAM" id="SSF48498">
    <property type="entry name" value="Tetracyclin repressor-like, C-terminal domain"/>
    <property type="match status" value="1"/>
</dbReference>
<evidence type="ECO:0000313" key="4">
    <source>
        <dbReference type="EMBL" id="MBD9727340.1"/>
    </source>
</evidence>
<dbReference type="GeneID" id="79935611"/>
<dbReference type="Pfam" id="PF16925">
    <property type="entry name" value="TetR_C_13"/>
    <property type="match status" value="1"/>
</dbReference>
<dbReference type="PANTHER" id="PTHR47506">
    <property type="entry name" value="TRANSCRIPTIONAL REGULATORY PROTEIN"/>
    <property type="match status" value="1"/>
</dbReference>
<dbReference type="PANTHER" id="PTHR47506:SF3">
    <property type="entry name" value="HTH-TYPE TRANSCRIPTIONAL REGULATOR LMRA"/>
    <property type="match status" value="1"/>
</dbReference>
<keyword evidence="1" id="KW-0805">Transcription regulation</keyword>
<proteinExistence type="predicted"/>
<feature type="domain" description="Tetracyclin repressor-like C-terminal" evidence="3">
    <location>
        <begin position="50"/>
        <end position="140"/>
    </location>
</feature>
<dbReference type="EMBL" id="JACYXT010000015">
    <property type="protein sequence ID" value="MBD9727340.1"/>
    <property type="molecule type" value="Genomic_DNA"/>
</dbReference>
<dbReference type="Proteomes" id="UP000661025">
    <property type="component" value="Unassembled WGS sequence"/>
</dbReference>
<evidence type="ECO:0000256" key="2">
    <source>
        <dbReference type="ARBA" id="ARBA00023163"/>
    </source>
</evidence>
<evidence type="ECO:0000259" key="3">
    <source>
        <dbReference type="Pfam" id="PF16925"/>
    </source>
</evidence>